<dbReference type="PROSITE" id="PS00552">
    <property type="entry name" value="HTH_MERR_1"/>
    <property type="match status" value="1"/>
</dbReference>
<dbReference type="PROSITE" id="PS50937">
    <property type="entry name" value="HTH_MERR_2"/>
    <property type="match status" value="1"/>
</dbReference>
<dbReference type="PRINTS" id="PR00040">
    <property type="entry name" value="HTHMERR"/>
</dbReference>
<dbReference type="InterPro" id="IPR047057">
    <property type="entry name" value="MerR_fam"/>
</dbReference>
<dbReference type="SMART" id="SM00422">
    <property type="entry name" value="HTH_MERR"/>
    <property type="match status" value="1"/>
</dbReference>
<keyword evidence="1" id="KW-0238">DNA-binding</keyword>
<dbReference type="Proteomes" id="UP000610594">
    <property type="component" value="Unassembled WGS sequence"/>
</dbReference>
<feature type="domain" description="HTH merR-type" evidence="2">
    <location>
        <begin position="2"/>
        <end position="71"/>
    </location>
</feature>
<protein>
    <submittedName>
        <fullName evidence="3">MerR family transcriptional regulator</fullName>
    </submittedName>
</protein>
<dbReference type="RefSeq" id="WP_167238320.1">
    <property type="nucleotide sequence ID" value="NZ_WHJF01000049.1"/>
</dbReference>
<name>A0ABX0MWN9_9BURK</name>
<accession>A0ABX0MWN9</accession>
<dbReference type="PANTHER" id="PTHR30204">
    <property type="entry name" value="REDOX-CYCLING DRUG-SENSING TRANSCRIPTIONAL ACTIVATOR SOXR"/>
    <property type="match status" value="1"/>
</dbReference>
<evidence type="ECO:0000313" key="3">
    <source>
        <dbReference type="EMBL" id="NHZ64280.1"/>
    </source>
</evidence>
<evidence type="ECO:0000256" key="1">
    <source>
        <dbReference type="ARBA" id="ARBA00023125"/>
    </source>
</evidence>
<gene>
    <name evidence="3" type="ORF">F1735_18545</name>
</gene>
<dbReference type="EMBL" id="WHJF01000049">
    <property type="protein sequence ID" value="NHZ64280.1"/>
    <property type="molecule type" value="Genomic_DNA"/>
</dbReference>
<reference evidence="3 4" key="1">
    <citation type="submission" date="2019-10" db="EMBL/GenBank/DDBJ databases">
        <title>Taxonomy of Antarctic Massilia spp.: description of Massilia rubra sp. nov., Massilia aquatica sp. nov., Massilia mucilaginosa sp. nov., Massilia frigida sp. nov. isolated from streams, lakes and regoliths.</title>
        <authorList>
            <person name="Holochova P."/>
            <person name="Sedlacek I."/>
            <person name="Kralova S."/>
            <person name="Maslanova I."/>
            <person name="Busse H.-J."/>
            <person name="Stankova E."/>
            <person name="Vrbovska V."/>
            <person name="Kovarovic V."/>
            <person name="Bartak M."/>
            <person name="Svec P."/>
            <person name="Pantucek R."/>
        </authorList>
    </citation>
    <scope>NUCLEOTIDE SEQUENCE [LARGE SCALE GENOMIC DNA]</scope>
    <source>
        <strain evidence="3 4">CCM 8694</strain>
    </source>
</reference>
<organism evidence="3 4">
    <name type="scientific">Massilia genomosp. 1</name>
    <dbReference type="NCBI Taxonomy" id="2609280"/>
    <lineage>
        <taxon>Bacteria</taxon>
        <taxon>Pseudomonadati</taxon>
        <taxon>Pseudomonadota</taxon>
        <taxon>Betaproteobacteria</taxon>
        <taxon>Burkholderiales</taxon>
        <taxon>Oxalobacteraceae</taxon>
        <taxon>Telluria group</taxon>
        <taxon>Massilia</taxon>
    </lineage>
</organism>
<evidence type="ECO:0000259" key="2">
    <source>
        <dbReference type="PROSITE" id="PS50937"/>
    </source>
</evidence>
<dbReference type="Gene3D" id="1.10.1660.10">
    <property type="match status" value="1"/>
</dbReference>
<dbReference type="Pfam" id="PF13411">
    <property type="entry name" value="MerR_1"/>
    <property type="match status" value="1"/>
</dbReference>
<dbReference type="SUPFAM" id="SSF46955">
    <property type="entry name" value="Putative DNA-binding domain"/>
    <property type="match status" value="1"/>
</dbReference>
<sequence>MLLKIGELARRAGLTVRALHHYDDIGLLHPSGRSDAGYRLYNAADIERLHTIQALRHLGLSLDDIQTALAEQGKSLPDVIARQLEAVDQDIDKALRLRSQLLLIQKRVASGVPPESGDWLTTLSLMATHSQYFSATELRMLFENWRRDEALWPPLITEMQQAIQDGNPPDSAVAQRLALRWIEISLQWMDGNIDLLQRWDAMLQQEPIAVAKSRIDPAVLAFFHAAVQCRKTAFLKYLTSEEYAQLRLVRTRDWQALDDAIEALARAHVPFDDVRVRDLVQRWRGLLDYASNDDPAIKAKLLIAVKSEPVLQVGLALSGISRCYLRSASAELSSE</sequence>
<comment type="caution">
    <text evidence="3">The sequence shown here is derived from an EMBL/GenBank/DDBJ whole genome shotgun (WGS) entry which is preliminary data.</text>
</comment>
<dbReference type="InterPro" id="IPR000551">
    <property type="entry name" value="MerR-type_HTH_dom"/>
</dbReference>
<evidence type="ECO:0000313" key="4">
    <source>
        <dbReference type="Proteomes" id="UP000610594"/>
    </source>
</evidence>
<keyword evidence="4" id="KW-1185">Reference proteome</keyword>
<dbReference type="InterPro" id="IPR009061">
    <property type="entry name" value="DNA-bd_dom_put_sf"/>
</dbReference>
<dbReference type="PANTHER" id="PTHR30204:SF90">
    <property type="entry name" value="HTH-TYPE TRANSCRIPTIONAL ACTIVATOR MTA"/>
    <property type="match status" value="1"/>
</dbReference>
<proteinExistence type="predicted"/>